<dbReference type="OrthoDB" id="9451547at2759"/>
<reference evidence="3" key="1">
    <citation type="submission" date="2015-06" db="EMBL/GenBank/DDBJ databases">
        <title>Expansion of signal transduction pathways in fungi by whole-genome duplication.</title>
        <authorList>
            <consortium name="DOE Joint Genome Institute"/>
            <person name="Corrochano L.M."/>
            <person name="Kuo A."/>
            <person name="Marcet-Houben M."/>
            <person name="Polaino S."/>
            <person name="Salamov A."/>
            <person name="Villalobos J.M."/>
            <person name="Alvarez M.I."/>
            <person name="Avalos J."/>
            <person name="Benito E.P."/>
            <person name="Benoit I."/>
            <person name="Burger G."/>
            <person name="Camino L.P."/>
            <person name="Canovas D."/>
            <person name="Cerda-Olmedo E."/>
            <person name="Cheng J.-F."/>
            <person name="Dominguez A."/>
            <person name="Elias M."/>
            <person name="Eslava A.P."/>
            <person name="Glaser F."/>
            <person name="Grimwood J."/>
            <person name="Gutierrez G."/>
            <person name="Heitman J."/>
            <person name="Henrissat B."/>
            <person name="Iturriaga E.A."/>
            <person name="Lang B.F."/>
            <person name="Lavin J.L."/>
            <person name="Lee S."/>
            <person name="Li W."/>
            <person name="Lindquist E."/>
            <person name="Lopez-Garcia S."/>
            <person name="Luque E.M."/>
            <person name="Marcos A.T."/>
            <person name="Martin J."/>
            <person name="McCluskey K."/>
            <person name="Medina H.R."/>
            <person name="Miralles-Duran A."/>
            <person name="Miyazaki A."/>
            <person name="Munoz-Torres E."/>
            <person name="Oguiza J.A."/>
            <person name="Ohm R."/>
            <person name="Olmedo M."/>
            <person name="Orejas M."/>
            <person name="Ortiz-Castellanos L."/>
            <person name="Pisabarro A.G."/>
            <person name="Rodriguez-Romero J."/>
            <person name="Ruiz-Herrera J."/>
            <person name="Ruiz-Vazquez R."/>
            <person name="Sanz C."/>
            <person name="Schackwitz W."/>
            <person name="Schmutz J."/>
            <person name="Shahriari M."/>
            <person name="Shelest E."/>
            <person name="Silva-Franco F."/>
            <person name="Soanes D."/>
            <person name="Syed K."/>
            <person name="Tagua V.G."/>
            <person name="Talbot N.J."/>
            <person name="Thon M."/>
            <person name="De vries R.P."/>
            <person name="Wiebenga A."/>
            <person name="Yadav J.S."/>
            <person name="Braun E.L."/>
            <person name="Baker S."/>
            <person name="Garre V."/>
            <person name="Horwitz B."/>
            <person name="Torres-Martinez S."/>
            <person name="Idnurm A."/>
            <person name="Herrera-Estrella A."/>
            <person name="Gabaldon T."/>
            <person name="Grigoriev I.V."/>
        </authorList>
    </citation>
    <scope>NUCLEOTIDE SEQUENCE [LARGE SCALE GENOMIC DNA]</scope>
    <source>
        <strain evidence="3">NRRL 1555(-)</strain>
    </source>
</reference>
<dbReference type="InterPro" id="IPR011333">
    <property type="entry name" value="SKP1/BTB/POZ_sf"/>
</dbReference>
<dbReference type="RefSeq" id="XP_018286700.1">
    <property type="nucleotide sequence ID" value="XM_018428562.1"/>
</dbReference>
<sequence>MSSSPITQVPDHPSHQDSNSLQKGNAIPTHLKLLLRGVPMYVKRDSLVSLPESLLVAIFPNGFVLTADKNPAPTDTSGLVGESDFDPKCFSYILEFFSEAAETFAKENQDHSWEAFSAGLVGAYSRQFDSARYSLLTKQAIVVLREELEYFILPQDKSNPLTSTADIITLKQLKQTAGQLLKADDLVFHSMLQNVKRGNNIVERELVDMLCDCGFTRLDRWFYRELESKKTFITSVSLVKLKVEDKDNIMESAKKLMVFWKKPARKCWWDYTLTKLDNIQVRLWVRRTWILELSFV</sequence>
<dbReference type="SUPFAM" id="SSF54695">
    <property type="entry name" value="POZ domain"/>
    <property type="match status" value="1"/>
</dbReference>
<organism evidence="2 3">
    <name type="scientific">Phycomyces blakesleeanus (strain ATCC 8743b / DSM 1359 / FGSC 10004 / NBRC 33097 / NRRL 1555)</name>
    <dbReference type="NCBI Taxonomy" id="763407"/>
    <lineage>
        <taxon>Eukaryota</taxon>
        <taxon>Fungi</taxon>
        <taxon>Fungi incertae sedis</taxon>
        <taxon>Mucoromycota</taxon>
        <taxon>Mucoromycotina</taxon>
        <taxon>Mucoromycetes</taxon>
        <taxon>Mucorales</taxon>
        <taxon>Phycomycetaceae</taxon>
        <taxon>Phycomyces</taxon>
    </lineage>
</organism>
<dbReference type="VEuPathDB" id="FungiDB:PHYBLDRAFT_117097"/>
<dbReference type="InParanoid" id="A0A163D4H0"/>
<feature type="region of interest" description="Disordered" evidence="1">
    <location>
        <begin position="1"/>
        <end position="23"/>
    </location>
</feature>
<keyword evidence="3" id="KW-1185">Reference proteome</keyword>
<proteinExistence type="predicted"/>
<dbReference type="EMBL" id="KV440994">
    <property type="protein sequence ID" value="OAD68660.1"/>
    <property type="molecule type" value="Genomic_DNA"/>
</dbReference>
<name>A0A163D4H0_PHYB8</name>
<evidence type="ECO:0000313" key="2">
    <source>
        <dbReference type="EMBL" id="OAD68660.1"/>
    </source>
</evidence>
<dbReference type="GeneID" id="28989468"/>
<dbReference type="STRING" id="763407.A0A163D4H0"/>
<gene>
    <name evidence="2" type="ORF">PHYBLDRAFT_117097</name>
</gene>
<dbReference type="Proteomes" id="UP000077315">
    <property type="component" value="Unassembled WGS sequence"/>
</dbReference>
<accession>A0A163D4H0</accession>
<protein>
    <recommendedName>
        <fullName evidence="4">BTB domain-containing protein</fullName>
    </recommendedName>
</protein>
<dbReference type="FunCoup" id="A0A163D4H0">
    <property type="interactions" value="170"/>
</dbReference>
<evidence type="ECO:0000313" key="3">
    <source>
        <dbReference type="Proteomes" id="UP000077315"/>
    </source>
</evidence>
<evidence type="ECO:0000256" key="1">
    <source>
        <dbReference type="SAM" id="MobiDB-lite"/>
    </source>
</evidence>
<evidence type="ECO:0008006" key="4">
    <source>
        <dbReference type="Google" id="ProtNLM"/>
    </source>
</evidence>
<dbReference type="AlphaFoldDB" id="A0A163D4H0"/>